<evidence type="ECO:0000256" key="4">
    <source>
        <dbReference type="ARBA" id="ARBA00005093"/>
    </source>
</evidence>
<dbReference type="EC" id="2.4.2.26" evidence="6"/>
<organism evidence="21">
    <name type="scientific">Timspurckia oligopyrenoides</name>
    <dbReference type="NCBI Taxonomy" id="708627"/>
    <lineage>
        <taxon>Eukaryota</taxon>
        <taxon>Rhodophyta</taxon>
        <taxon>Bangiophyceae</taxon>
        <taxon>Porphyridiales</taxon>
        <taxon>Porphyridiaceae</taxon>
        <taxon>Timspurckia</taxon>
    </lineage>
</organism>
<evidence type="ECO:0000256" key="20">
    <source>
        <dbReference type="SAM" id="Phobius"/>
    </source>
</evidence>
<evidence type="ECO:0000256" key="17">
    <source>
        <dbReference type="ARBA" id="ARBA00023180"/>
    </source>
</evidence>
<dbReference type="EMBL" id="HBFP01004603">
    <property type="protein sequence ID" value="CAD8818883.1"/>
    <property type="molecule type" value="Transcribed_RNA"/>
</dbReference>
<gene>
    <name evidence="21" type="ORF">TOLI1172_LOCUS3272</name>
    <name evidence="22" type="ORF">TOLI1172_LOCUS3274</name>
</gene>
<name>A0A6T6MEQ6_9RHOD</name>
<keyword evidence="12" id="KW-0735">Signal-anchor</keyword>
<evidence type="ECO:0000313" key="22">
    <source>
        <dbReference type="EMBL" id="CAD8818885.1"/>
    </source>
</evidence>
<evidence type="ECO:0000256" key="10">
    <source>
        <dbReference type="ARBA" id="ARBA00022723"/>
    </source>
</evidence>
<keyword evidence="11" id="KW-0256">Endoplasmic reticulum</keyword>
<keyword evidence="17" id="KW-0325">Glycoprotein</keyword>
<keyword evidence="15 20" id="KW-0472">Membrane</keyword>
<evidence type="ECO:0000313" key="21">
    <source>
        <dbReference type="EMBL" id="CAD8818883.1"/>
    </source>
</evidence>
<comment type="pathway">
    <text evidence="4">Glycan metabolism; heparan sulfate biosynthesis.</text>
</comment>
<comment type="subcellular location">
    <subcellularLocation>
        <location evidence="2">Endoplasmic reticulum membrane</location>
        <topology evidence="2">Single-pass type II membrane protein</topology>
    </subcellularLocation>
    <subcellularLocation>
        <location evidence="1">Golgi apparatus membrane</location>
        <topology evidence="1">Single-pass type II membrane protein</topology>
    </subcellularLocation>
</comment>
<proteinExistence type="inferred from homology"/>
<dbReference type="PANTHER" id="PTHR46025:SF3">
    <property type="entry name" value="XYLOSYLTRANSFERASE OXT"/>
    <property type="match status" value="1"/>
</dbReference>
<evidence type="ECO:0000256" key="6">
    <source>
        <dbReference type="ARBA" id="ARBA00011972"/>
    </source>
</evidence>
<comment type="catalytic activity">
    <reaction evidence="19">
        <text>UDP-alpha-D-xylose + L-seryl-[protein] = 3-O-(beta-D-xylosyl)-L-seryl-[protein] + UDP + H(+)</text>
        <dbReference type="Rhea" id="RHEA:50192"/>
        <dbReference type="Rhea" id="RHEA-COMP:9863"/>
        <dbReference type="Rhea" id="RHEA-COMP:12567"/>
        <dbReference type="ChEBI" id="CHEBI:15378"/>
        <dbReference type="ChEBI" id="CHEBI:29999"/>
        <dbReference type="ChEBI" id="CHEBI:57632"/>
        <dbReference type="ChEBI" id="CHEBI:58223"/>
        <dbReference type="ChEBI" id="CHEBI:132085"/>
        <dbReference type="EC" id="2.4.2.26"/>
    </reaction>
</comment>
<evidence type="ECO:0000256" key="5">
    <source>
        <dbReference type="ARBA" id="ARBA00010195"/>
    </source>
</evidence>
<evidence type="ECO:0000256" key="12">
    <source>
        <dbReference type="ARBA" id="ARBA00022968"/>
    </source>
</evidence>
<dbReference type="InterPro" id="IPR043538">
    <property type="entry name" value="XYLT"/>
</dbReference>
<reference evidence="21" key="1">
    <citation type="submission" date="2021-01" db="EMBL/GenBank/DDBJ databases">
        <authorList>
            <person name="Corre E."/>
            <person name="Pelletier E."/>
            <person name="Niang G."/>
            <person name="Scheremetjew M."/>
            <person name="Finn R."/>
            <person name="Kale V."/>
            <person name="Holt S."/>
            <person name="Cochrane G."/>
            <person name="Meng A."/>
            <person name="Brown T."/>
            <person name="Cohen L."/>
        </authorList>
    </citation>
    <scope>NUCLEOTIDE SEQUENCE</scope>
    <source>
        <strain evidence="21">CCMP3278</strain>
    </source>
</reference>
<keyword evidence="7" id="KW-0328">Glycosyltransferase</keyword>
<dbReference type="GO" id="GO:0000139">
    <property type="term" value="C:Golgi membrane"/>
    <property type="evidence" value="ECO:0007669"/>
    <property type="project" value="UniProtKB-SubCell"/>
</dbReference>
<evidence type="ECO:0000256" key="13">
    <source>
        <dbReference type="ARBA" id="ARBA00022989"/>
    </source>
</evidence>
<keyword evidence="8" id="KW-0808">Transferase</keyword>
<dbReference type="Pfam" id="PF02485">
    <property type="entry name" value="Branch"/>
    <property type="match status" value="1"/>
</dbReference>
<evidence type="ECO:0000256" key="3">
    <source>
        <dbReference type="ARBA" id="ARBA00004840"/>
    </source>
</evidence>
<sequence length="369" mass="42276">MVCTKALWFGIPGVLALLVISFDIYLSLCLNSLPLTGAQLSKPQCYPSQRSIAYFIQISDSNIQMLPRLLSVLGTWSDDILLHFDARINHTLIPQYYPSPSSARVSLLEPRQYLEWGKISLTENTRAAMRDMLNHSQCWTHFIAMAPSAYPLLSGSDFHRVLHSTRFLNASFGQFYDSKPLFWPDCDVEESLRLKNKAIKKGEGWFIWSRNVAEYLSGSGRQESGQKIGTEWSMKLSCIKAPDELFAQNVILDDRSQSSLRDEIRNDHMYYIVWPMKATKHPNILHNVTKYWNSLQMSGSMFARKFVSAIDAKELLDKIDLELHFSETQVHRVLSRMQSACILSQQNCVGNTTFIPYQYDVFTAYKEVG</sequence>
<dbReference type="PANTHER" id="PTHR46025">
    <property type="entry name" value="XYLOSYLTRANSFERASE OXT"/>
    <property type="match status" value="1"/>
</dbReference>
<keyword evidence="9 20" id="KW-0812">Transmembrane</keyword>
<accession>A0A6T6MEQ6</accession>
<evidence type="ECO:0000256" key="8">
    <source>
        <dbReference type="ARBA" id="ARBA00022679"/>
    </source>
</evidence>
<evidence type="ECO:0000256" key="1">
    <source>
        <dbReference type="ARBA" id="ARBA00004323"/>
    </source>
</evidence>
<dbReference type="GO" id="GO:0005789">
    <property type="term" value="C:endoplasmic reticulum membrane"/>
    <property type="evidence" value="ECO:0007669"/>
    <property type="project" value="UniProtKB-SubCell"/>
</dbReference>
<dbReference type="GO" id="GO:0015012">
    <property type="term" value="P:heparan sulfate proteoglycan biosynthetic process"/>
    <property type="evidence" value="ECO:0007669"/>
    <property type="project" value="UniProtKB-UniPathway"/>
</dbReference>
<evidence type="ECO:0000256" key="11">
    <source>
        <dbReference type="ARBA" id="ARBA00022824"/>
    </source>
</evidence>
<keyword evidence="10" id="KW-0479">Metal-binding</keyword>
<comment type="pathway">
    <text evidence="3">Glycan metabolism; chondroitin sulfate biosynthesis.</text>
</comment>
<feature type="transmembrane region" description="Helical" evidence="20">
    <location>
        <begin position="7"/>
        <end position="28"/>
    </location>
</feature>
<dbReference type="UniPathway" id="UPA00755"/>
<evidence type="ECO:0000256" key="15">
    <source>
        <dbReference type="ARBA" id="ARBA00023136"/>
    </source>
</evidence>
<evidence type="ECO:0000256" key="16">
    <source>
        <dbReference type="ARBA" id="ARBA00023157"/>
    </source>
</evidence>
<dbReference type="GO" id="GO:0050650">
    <property type="term" value="P:chondroitin sulfate proteoglycan biosynthetic process"/>
    <property type="evidence" value="ECO:0007669"/>
    <property type="project" value="TreeGrafter"/>
</dbReference>
<dbReference type="GO" id="GO:0046872">
    <property type="term" value="F:metal ion binding"/>
    <property type="evidence" value="ECO:0007669"/>
    <property type="project" value="UniProtKB-KW"/>
</dbReference>
<dbReference type="UniPathway" id="UPA00756"/>
<evidence type="ECO:0000256" key="14">
    <source>
        <dbReference type="ARBA" id="ARBA00023034"/>
    </source>
</evidence>
<evidence type="ECO:0000256" key="2">
    <source>
        <dbReference type="ARBA" id="ARBA00004648"/>
    </source>
</evidence>
<keyword evidence="13 20" id="KW-1133">Transmembrane helix</keyword>
<dbReference type="InterPro" id="IPR003406">
    <property type="entry name" value="Glyco_trans_14"/>
</dbReference>
<evidence type="ECO:0000256" key="19">
    <source>
        <dbReference type="ARBA" id="ARBA00047847"/>
    </source>
</evidence>
<dbReference type="EMBL" id="HBFP01004605">
    <property type="protein sequence ID" value="CAD8818885.1"/>
    <property type="molecule type" value="Transcribed_RNA"/>
</dbReference>
<keyword evidence="14" id="KW-0333">Golgi apparatus</keyword>
<dbReference type="GO" id="GO:0030158">
    <property type="term" value="F:protein xylosyltransferase activity"/>
    <property type="evidence" value="ECO:0007669"/>
    <property type="project" value="UniProtKB-EC"/>
</dbReference>
<evidence type="ECO:0000256" key="7">
    <source>
        <dbReference type="ARBA" id="ARBA00022676"/>
    </source>
</evidence>
<dbReference type="AlphaFoldDB" id="A0A6T6MEQ6"/>
<protein>
    <recommendedName>
        <fullName evidence="6">protein xylosyltransferase</fullName>
        <ecNumber evidence="6">2.4.2.26</ecNumber>
    </recommendedName>
    <alternativeName>
        <fullName evidence="18">Peptide O-xylosyltransferase</fullName>
    </alternativeName>
</protein>
<evidence type="ECO:0000256" key="9">
    <source>
        <dbReference type="ARBA" id="ARBA00022692"/>
    </source>
</evidence>
<keyword evidence="16" id="KW-1015">Disulfide bond</keyword>
<comment type="similarity">
    <text evidence="5">Belongs to the glycosyltransferase 14 family. XylT subfamily.</text>
</comment>
<evidence type="ECO:0000256" key="18">
    <source>
        <dbReference type="ARBA" id="ARBA00042865"/>
    </source>
</evidence>